<dbReference type="PANTHER" id="PTHR42954">
    <property type="entry name" value="FE(2+) TRANSPORT PROTEIN A"/>
    <property type="match status" value="1"/>
</dbReference>
<dbReference type="EMBL" id="DVMU01000003">
    <property type="protein sequence ID" value="HIU32945.1"/>
    <property type="molecule type" value="Genomic_DNA"/>
</dbReference>
<proteinExistence type="predicted"/>
<reference evidence="3" key="1">
    <citation type="submission" date="2020-10" db="EMBL/GenBank/DDBJ databases">
        <authorList>
            <person name="Gilroy R."/>
        </authorList>
    </citation>
    <scope>NUCLEOTIDE SEQUENCE</scope>
    <source>
        <strain evidence="3">ChiHcec3-11533</strain>
    </source>
</reference>
<gene>
    <name evidence="3" type="ORF">IAB02_00135</name>
</gene>
<feature type="domain" description="Ferrous iron transporter FeoA-like" evidence="2">
    <location>
        <begin position="9"/>
        <end position="81"/>
    </location>
</feature>
<organism evidence="3 4">
    <name type="scientific">Candidatus Pullichristensenella excrementigallinarum</name>
    <dbReference type="NCBI Taxonomy" id="2840907"/>
    <lineage>
        <taxon>Bacteria</taxon>
        <taxon>Bacillati</taxon>
        <taxon>Bacillota</taxon>
        <taxon>Clostridia</taxon>
        <taxon>Candidatus Pullichristensenella</taxon>
    </lineage>
</organism>
<sequence>MREEWRVEISLDRLRDGEAGVVERLELEGPTKRRLIEMGITPGTRVRVLKRAPLGDPIEIFLRRYSLTLRAEDARRIFVRRLAA</sequence>
<evidence type="ECO:0000313" key="4">
    <source>
        <dbReference type="Proteomes" id="UP000824072"/>
    </source>
</evidence>
<reference evidence="3" key="2">
    <citation type="journal article" date="2021" name="PeerJ">
        <title>Extensive microbial diversity within the chicken gut microbiome revealed by metagenomics and culture.</title>
        <authorList>
            <person name="Gilroy R."/>
            <person name="Ravi A."/>
            <person name="Getino M."/>
            <person name="Pursley I."/>
            <person name="Horton D.L."/>
            <person name="Alikhan N.F."/>
            <person name="Baker D."/>
            <person name="Gharbi K."/>
            <person name="Hall N."/>
            <person name="Watson M."/>
            <person name="Adriaenssens E.M."/>
            <person name="Foster-Nyarko E."/>
            <person name="Jarju S."/>
            <person name="Secka A."/>
            <person name="Antonio M."/>
            <person name="Oren A."/>
            <person name="Chaudhuri R.R."/>
            <person name="La Ragione R."/>
            <person name="Hildebrand F."/>
            <person name="Pallen M.J."/>
        </authorList>
    </citation>
    <scope>NUCLEOTIDE SEQUENCE</scope>
    <source>
        <strain evidence="3">ChiHcec3-11533</strain>
    </source>
</reference>
<dbReference type="Pfam" id="PF04023">
    <property type="entry name" value="FeoA"/>
    <property type="match status" value="1"/>
</dbReference>
<dbReference type="InterPro" id="IPR007167">
    <property type="entry name" value="Fe-transptr_FeoA-like"/>
</dbReference>
<keyword evidence="1" id="KW-0408">Iron</keyword>
<comment type="caution">
    <text evidence="3">The sequence shown here is derived from an EMBL/GenBank/DDBJ whole genome shotgun (WGS) entry which is preliminary data.</text>
</comment>
<dbReference type="InterPro" id="IPR008988">
    <property type="entry name" value="Transcriptional_repressor_C"/>
</dbReference>
<dbReference type="InterPro" id="IPR052713">
    <property type="entry name" value="FeoA"/>
</dbReference>
<protein>
    <submittedName>
        <fullName evidence="3">Ferrous iron transport protein A</fullName>
    </submittedName>
</protein>
<dbReference type="GO" id="GO:0046914">
    <property type="term" value="F:transition metal ion binding"/>
    <property type="evidence" value="ECO:0007669"/>
    <property type="project" value="InterPro"/>
</dbReference>
<evidence type="ECO:0000259" key="2">
    <source>
        <dbReference type="SMART" id="SM00899"/>
    </source>
</evidence>
<dbReference type="SMART" id="SM00899">
    <property type="entry name" value="FeoA"/>
    <property type="match status" value="1"/>
</dbReference>
<dbReference type="PANTHER" id="PTHR42954:SF2">
    <property type="entry name" value="FE(2+) TRANSPORT PROTEIN A"/>
    <property type="match status" value="1"/>
</dbReference>
<dbReference type="InterPro" id="IPR038157">
    <property type="entry name" value="FeoA_core_dom"/>
</dbReference>
<dbReference type="Proteomes" id="UP000824072">
    <property type="component" value="Unassembled WGS sequence"/>
</dbReference>
<name>A0A9D1I8W1_9FIRM</name>
<evidence type="ECO:0000256" key="1">
    <source>
        <dbReference type="ARBA" id="ARBA00023004"/>
    </source>
</evidence>
<accession>A0A9D1I8W1</accession>
<dbReference type="SUPFAM" id="SSF50037">
    <property type="entry name" value="C-terminal domain of transcriptional repressors"/>
    <property type="match status" value="1"/>
</dbReference>
<dbReference type="Gene3D" id="2.30.30.90">
    <property type="match status" value="1"/>
</dbReference>
<dbReference type="AlphaFoldDB" id="A0A9D1I8W1"/>
<evidence type="ECO:0000313" key="3">
    <source>
        <dbReference type="EMBL" id="HIU32945.1"/>
    </source>
</evidence>